<protein>
    <submittedName>
        <fullName evidence="3">Uncharacterized protein</fullName>
    </submittedName>
</protein>
<dbReference type="EMBL" id="PYSW02000009">
    <property type="protein sequence ID" value="KAG2388577.1"/>
    <property type="molecule type" value="Genomic_DNA"/>
</dbReference>
<evidence type="ECO:0000313" key="4">
    <source>
        <dbReference type="Proteomes" id="UP000816034"/>
    </source>
</evidence>
<dbReference type="SUPFAM" id="SSF81343">
    <property type="entry name" value="Fumarate reductase respiratory complex transmembrane subunits"/>
    <property type="match status" value="1"/>
</dbReference>
<feature type="transmembrane region" description="Helical" evidence="2">
    <location>
        <begin position="152"/>
        <end position="171"/>
    </location>
</feature>
<dbReference type="Proteomes" id="UP000816034">
    <property type="component" value="Unassembled WGS sequence"/>
</dbReference>
<dbReference type="InterPro" id="IPR039960">
    <property type="entry name" value="MCP1"/>
</dbReference>
<dbReference type="GeneID" id="68092478"/>
<keyword evidence="2" id="KW-0812">Transmembrane</keyword>
<accession>A0AA88GWX5</accession>
<dbReference type="CDD" id="cd03493">
    <property type="entry name" value="SQR_QFR_TM"/>
    <property type="match status" value="1"/>
</dbReference>
<keyword evidence="2" id="KW-1133">Transmembrane helix</keyword>
<comment type="caution">
    <text evidence="3">The sequence shown here is derived from an EMBL/GenBank/DDBJ whole genome shotgun (WGS) entry which is preliminary data.</text>
</comment>
<organism evidence="3 4">
    <name type="scientific">Naegleria lovaniensis</name>
    <name type="common">Amoeba</name>
    <dbReference type="NCBI Taxonomy" id="51637"/>
    <lineage>
        <taxon>Eukaryota</taxon>
        <taxon>Discoba</taxon>
        <taxon>Heterolobosea</taxon>
        <taxon>Tetramitia</taxon>
        <taxon>Eutetramitia</taxon>
        <taxon>Vahlkampfiidae</taxon>
        <taxon>Naegleria</taxon>
    </lineage>
</organism>
<feature type="transmembrane region" description="Helical" evidence="2">
    <location>
        <begin position="191"/>
        <end position="213"/>
    </location>
</feature>
<evidence type="ECO:0000313" key="3">
    <source>
        <dbReference type="EMBL" id="KAG2388577.1"/>
    </source>
</evidence>
<name>A0AA88GWX5_NAELO</name>
<feature type="region of interest" description="Disordered" evidence="1">
    <location>
        <begin position="1"/>
        <end position="23"/>
    </location>
</feature>
<feature type="transmembrane region" description="Helical" evidence="2">
    <location>
        <begin position="86"/>
        <end position="105"/>
    </location>
</feature>
<dbReference type="GO" id="GO:0007005">
    <property type="term" value="P:mitochondrion organization"/>
    <property type="evidence" value="ECO:0007669"/>
    <property type="project" value="TreeGrafter"/>
</dbReference>
<feature type="transmembrane region" description="Helical" evidence="2">
    <location>
        <begin position="43"/>
        <end position="66"/>
    </location>
</feature>
<feature type="transmembrane region" description="Helical" evidence="2">
    <location>
        <begin position="225"/>
        <end position="249"/>
    </location>
</feature>
<evidence type="ECO:0000256" key="1">
    <source>
        <dbReference type="SAM" id="MobiDB-lite"/>
    </source>
</evidence>
<dbReference type="GO" id="GO:0005741">
    <property type="term" value="C:mitochondrial outer membrane"/>
    <property type="evidence" value="ECO:0007669"/>
    <property type="project" value="TreeGrafter"/>
</dbReference>
<proteinExistence type="predicted"/>
<sequence>MVSSMHNSNQSNDETSNMKNKDSSSITNFWTPLFRKIQHWSGIAFSVFTSMHVATTVSAALSPQTYDQVLESTRAWYRPSKTVEGLVVMSPLIVHLLANSYFFYLNYFPPKSLMKNVETQELEKRNIQRNSNMETLVVKKPSISIWKRLHQYSGYILSVLIPGHIYGVRFANSYQQEFAALRHFLEKGVGHFIGMSYFGILMTTGVYHMLFGLNTALGYKVKRPFLLGGIVAMLAAAYFGLLGIGGYLYPVDAMREKFHKFD</sequence>
<dbReference type="PANTHER" id="PTHR38409:SF1">
    <property type="entry name" value="MITOCHONDRIAL ADAPTER PROTEIN MCP1"/>
    <property type="match status" value="1"/>
</dbReference>
<keyword evidence="4" id="KW-1185">Reference proteome</keyword>
<dbReference type="AlphaFoldDB" id="A0AA88GWX5"/>
<reference evidence="3 4" key="1">
    <citation type="journal article" date="2018" name="BMC Genomics">
        <title>The genome of Naegleria lovaniensis, the basis for a comparative approach to unravel pathogenicity factors of the human pathogenic amoeba N. fowleri.</title>
        <authorList>
            <person name="Liechti N."/>
            <person name="Schurch N."/>
            <person name="Bruggmann R."/>
            <person name="Wittwer M."/>
        </authorList>
    </citation>
    <scope>NUCLEOTIDE SEQUENCE [LARGE SCALE GENOMIC DNA]</scope>
    <source>
        <strain evidence="3 4">ATCC 30569</strain>
    </source>
</reference>
<gene>
    <name evidence="3" type="ORF">C9374_000016</name>
</gene>
<dbReference type="InterPro" id="IPR034804">
    <property type="entry name" value="SQR/QFR_C/D"/>
</dbReference>
<dbReference type="RefSeq" id="XP_044552569.1">
    <property type="nucleotide sequence ID" value="XM_044690924.1"/>
</dbReference>
<dbReference type="GO" id="GO:0055088">
    <property type="term" value="P:lipid homeostasis"/>
    <property type="evidence" value="ECO:0007669"/>
    <property type="project" value="InterPro"/>
</dbReference>
<dbReference type="PANTHER" id="PTHR38409">
    <property type="entry name" value="MDM10-COMPLEMENTING PROTEIN 1"/>
    <property type="match status" value="1"/>
</dbReference>
<evidence type="ECO:0000256" key="2">
    <source>
        <dbReference type="SAM" id="Phobius"/>
    </source>
</evidence>
<keyword evidence="2" id="KW-0472">Membrane</keyword>
<dbReference type="Gene3D" id="1.20.1300.10">
    <property type="entry name" value="Fumarate reductase/succinate dehydrogenase, transmembrane subunit"/>
    <property type="match status" value="1"/>
</dbReference>